<reference evidence="2 3" key="3">
    <citation type="submission" date="2019-11" db="EMBL/GenBank/DDBJ databases">
        <title>A de novo genome assembly of a pear dwarfing rootstock.</title>
        <authorList>
            <person name="Wang F."/>
            <person name="Wang J."/>
            <person name="Li S."/>
            <person name="Zhang Y."/>
            <person name="Fang M."/>
            <person name="Ma L."/>
            <person name="Zhao Y."/>
            <person name="Jiang S."/>
        </authorList>
    </citation>
    <scope>NUCLEOTIDE SEQUENCE [LARGE SCALE GENOMIC DNA]</scope>
    <source>
        <strain evidence="2">S2</strain>
        <tissue evidence="2">Leaf</tissue>
    </source>
</reference>
<gene>
    <name evidence="2" type="ORF">D8674_004065</name>
</gene>
<feature type="region of interest" description="Disordered" evidence="1">
    <location>
        <begin position="1"/>
        <end position="53"/>
    </location>
</feature>
<comment type="caution">
    <text evidence="2">The sequence shown here is derived from an EMBL/GenBank/DDBJ whole genome shotgun (WGS) entry which is preliminary data.</text>
</comment>
<dbReference type="AlphaFoldDB" id="A0A5N5FP17"/>
<dbReference type="Proteomes" id="UP000327157">
    <property type="component" value="Chromosome 10"/>
</dbReference>
<sequence>MGEGLRLETMEADGVIRDGSEHGSQRSRPSIHARRRKISKNGMAEDGWKGSMNRDGCLKKSSEVFQPGKSISIVEIDGGGQLRHHHGPAIIEIW</sequence>
<feature type="compositionally biased region" description="Basic residues" evidence="1">
    <location>
        <begin position="29"/>
        <end position="39"/>
    </location>
</feature>
<feature type="compositionally biased region" description="Basic and acidic residues" evidence="1">
    <location>
        <begin position="1"/>
        <end position="24"/>
    </location>
</feature>
<dbReference type="EMBL" id="SMOL01000695">
    <property type="protein sequence ID" value="KAB2603060.1"/>
    <property type="molecule type" value="Genomic_DNA"/>
</dbReference>
<keyword evidence="3" id="KW-1185">Reference proteome</keyword>
<protein>
    <submittedName>
        <fullName evidence="2">Uncharacterized protein</fullName>
    </submittedName>
</protein>
<accession>A0A5N5FP17</accession>
<evidence type="ECO:0000313" key="3">
    <source>
        <dbReference type="Proteomes" id="UP000327157"/>
    </source>
</evidence>
<reference evidence="2 3" key="1">
    <citation type="submission" date="2019-09" db="EMBL/GenBank/DDBJ databases">
        <authorList>
            <person name="Ou C."/>
        </authorList>
    </citation>
    <scope>NUCLEOTIDE SEQUENCE [LARGE SCALE GENOMIC DNA]</scope>
    <source>
        <strain evidence="2">S2</strain>
        <tissue evidence="2">Leaf</tissue>
    </source>
</reference>
<name>A0A5N5FP17_9ROSA</name>
<evidence type="ECO:0000256" key="1">
    <source>
        <dbReference type="SAM" id="MobiDB-lite"/>
    </source>
</evidence>
<proteinExistence type="predicted"/>
<reference evidence="3" key="2">
    <citation type="submission" date="2019-10" db="EMBL/GenBank/DDBJ databases">
        <title>A de novo genome assembly of a pear dwarfing rootstock.</title>
        <authorList>
            <person name="Wang F."/>
            <person name="Wang J."/>
            <person name="Li S."/>
            <person name="Zhang Y."/>
            <person name="Fang M."/>
            <person name="Ma L."/>
            <person name="Zhao Y."/>
            <person name="Jiang S."/>
        </authorList>
    </citation>
    <scope>NUCLEOTIDE SEQUENCE [LARGE SCALE GENOMIC DNA]</scope>
</reference>
<organism evidence="2 3">
    <name type="scientific">Pyrus ussuriensis x Pyrus communis</name>
    <dbReference type="NCBI Taxonomy" id="2448454"/>
    <lineage>
        <taxon>Eukaryota</taxon>
        <taxon>Viridiplantae</taxon>
        <taxon>Streptophyta</taxon>
        <taxon>Embryophyta</taxon>
        <taxon>Tracheophyta</taxon>
        <taxon>Spermatophyta</taxon>
        <taxon>Magnoliopsida</taxon>
        <taxon>eudicotyledons</taxon>
        <taxon>Gunneridae</taxon>
        <taxon>Pentapetalae</taxon>
        <taxon>rosids</taxon>
        <taxon>fabids</taxon>
        <taxon>Rosales</taxon>
        <taxon>Rosaceae</taxon>
        <taxon>Amygdaloideae</taxon>
        <taxon>Maleae</taxon>
        <taxon>Pyrus</taxon>
    </lineage>
</organism>
<evidence type="ECO:0000313" key="2">
    <source>
        <dbReference type="EMBL" id="KAB2603060.1"/>
    </source>
</evidence>